<organism evidence="2 3">
    <name type="scientific">Rubroshorea leprosula</name>
    <dbReference type="NCBI Taxonomy" id="152421"/>
    <lineage>
        <taxon>Eukaryota</taxon>
        <taxon>Viridiplantae</taxon>
        <taxon>Streptophyta</taxon>
        <taxon>Embryophyta</taxon>
        <taxon>Tracheophyta</taxon>
        <taxon>Spermatophyta</taxon>
        <taxon>Magnoliopsida</taxon>
        <taxon>eudicotyledons</taxon>
        <taxon>Gunneridae</taxon>
        <taxon>Pentapetalae</taxon>
        <taxon>rosids</taxon>
        <taxon>malvids</taxon>
        <taxon>Malvales</taxon>
        <taxon>Dipterocarpaceae</taxon>
        <taxon>Rubroshorea</taxon>
    </lineage>
</organism>
<accession>A0AAV5IVJ1</accession>
<proteinExistence type="predicted"/>
<feature type="region of interest" description="Disordered" evidence="1">
    <location>
        <begin position="1"/>
        <end position="41"/>
    </location>
</feature>
<dbReference type="EMBL" id="BPVZ01000019">
    <property type="protein sequence ID" value="GKV02615.1"/>
    <property type="molecule type" value="Genomic_DNA"/>
</dbReference>
<dbReference type="AlphaFoldDB" id="A0AAV5IVJ1"/>
<gene>
    <name evidence="2" type="ORF">SLEP1_g15031</name>
</gene>
<protein>
    <submittedName>
        <fullName evidence="2">Uncharacterized protein</fullName>
    </submittedName>
</protein>
<comment type="caution">
    <text evidence="2">The sequence shown here is derived from an EMBL/GenBank/DDBJ whole genome shotgun (WGS) entry which is preliminary data.</text>
</comment>
<sequence length="41" mass="4362">MAISYQKPKPIRPHKARTAGGEGAEQGRSDFSSRGGKISGF</sequence>
<keyword evidence="3" id="KW-1185">Reference proteome</keyword>
<evidence type="ECO:0000313" key="3">
    <source>
        <dbReference type="Proteomes" id="UP001054252"/>
    </source>
</evidence>
<name>A0AAV5IVJ1_9ROSI</name>
<dbReference type="Proteomes" id="UP001054252">
    <property type="component" value="Unassembled WGS sequence"/>
</dbReference>
<evidence type="ECO:0000256" key="1">
    <source>
        <dbReference type="SAM" id="MobiDB-lite"/>
    </source>
</evidence>
<reference evidence="2 3" key="1">
    <citation type="journal article" date="2021" name="Commun. Biol.">
        <title>The genome of Shorea leprosula (Dipterocarpaceae) highlights the ecological relevance of drought in aseasonal tropical rainforests.</title>
        <authorList>
            <person name="Ng K.K.S."/>
            <person name="Kobayashi M.J."/>
            <person name="Fawcett J.A."/>
            <person name="Hatakeyama M."/>
            <person name="Paape T."/>
            <person name="Ng C.H."/>
            <person name="Ang C.C."/>
            <person name="Tnah L.H."/>
            <person name="Lee C.T."/>
            <person name="Nishiyama T."/>
            <person name="Sese J."/>
            <person name="O'Brien M.J."/>
            <person name="Copetti D."/>
            <person name="Mohd Noor M.I."/>
            <person name="Ong R.C."/>
            <person name="Putra M."/>
            <person name="Sireger I.Z."/>
            <person name="Indrioko S."/>
            <person name="Kosugi Y."/>
            <person name="Izuno A."/>
            <person name="Isagi Y."/>
            <person name="Lee S.L."/>
            <person name="Shimizu K.K."/>
        </authorList>
    </citation>
    <scope>NUCLEOTIDE SEQUENCE [LARGE SCALE GENOMIC DNA]</scope>
    <source>
        <strain evidence="2">214</strain>
    </source>
</reference>
<evidence type="ECO:0000313" key="2">
    <source>
        <dbReference type="EMBL" id="GKV02615.1"/>
    </source>
</evidence>